<evidence type="ECO:0008006" key="4">
    <source>
        <dbReference type="Google" id="ProtNLM"/>
    </source>
</evidence>
<protein>
    <recommendedName>
        <fullName evidence="4">Protein regulator of cytokinesis 1</fullName>
    </recommendedName>
</protein>
<dbReference type="PANTHER" id="PTHR19321:SF41">
    <property type="entry name" value="FASCETTO-RELATED"/>
    <property type="match status" value="1"/>
</dbReference>
<keyword evidence="3" id="KW-1185">Reference proteome</keyword>
<reference evidence="2" key="3">
    <citation type="submission" date="2025-09" db="UniProtKB">
        <authorList>
            <consortium name="Ensembl"/>
        </authorList>
    </citation>
    <scope>IDENTIFICATION</scope>
</reference>
<sequence>MPRKSEVIQMDIQREFCSTMQELREIWDEIGIPDEQIETRGKTVLLHIRNLFQEMVSEEQNLKTNMMKKIETFLAEVDDLNEKMHLPPYTMPEGLNIMQKEKEIRMQANRLNKLKRERLCTLASLKSVEQELCDQLCTTPCYIPSTCIPSEEQLEQLVDHIETLKLEKVRRKEVFATKRTEIVDLFDELELRPETSFAQDLVTDEPDSFYLTSGKMDQLEDLRSELSIKKNEAQRLVEDLWQKVTCLWERLETPESERSNVRGECTGFKPHVVQRLQDVHTKLEHEKLIHLKSLTERCRSQIASLWDKCFYSADQRNQFIQAFDENYTVDLLD</sequence>
<evidence type="ECO:0000256" key="1">
    <source>
        <dbReference type="SAM" id="Coils"/>
    </source>
</evidence>
<dbReference type="FunCoup" id="F6VW31">
    <property type="interactions" value="21"/>
</dbReference>
<keyword evidence="1" id="KW-0175">Coiled coil</keyword>
<dbReference type="AlphaFoldDB" id="F6VW31"/>
<reference evidence="3" key="1">
    <citation type="journal article" date="2002" name="Science">
        <title>The draft genome of Ciona intestinalis: insights into chordate and vertebrate origins.</title>
        <authorList>
            <person name="Dehal P."/>
            <person name="Satou Y."/>
            <person name="Campbell R.K."/>
            <person name="Chapman J."/>
            <person name="Degnan B."/>
            <person name="De Tomaso A."/>
            <person name="Davidson B."/>
            <person name="Di Gregorio A."/>
            <person name="Gelpke M."/>
            <person name="Goodstein D.M."/>
            <person name="Harafuji N."/>
            <person name="Hastings K.E."/>
            <person name="Ho I."/>
            <person name="Hotta K."/>
            <person name="Huang W."/>
            <person name="Kawashima T."/>
            <person name="Lemaire P."/>
            <person name="Martinez D."/>
            <person name="Meinertzhagen I.A."/>
            <person name="Necula S."/>
            <person name="Nonaka M."/>
            <person name="Putnam N."/>
            <person name="Rash S."/>
            <person name="Saiga H."/>
            <person name="Satake M."/>
            <person name="Terry A."/>
            <person name="Yamada L."/>
            <person name="Wang H.G."/>
            <person name="Awazu S."/>
            <person name="Azumi K."/>
            <person name="Boore J."/>
            <person name="Branno M."/>
            <person name="Chin-Bow S."/>
            <person name="DeSantis R."/>
            <person name="Doyle S."/>
            <person name="Francino P."/>
            <person name="Keys D.N."/>
            <person name="Haga S."/>
            <person name="Hayashi H."/>
            <person name="Hino K."/>
            <person name="Imai K.S."/>
            <person name="Inaba K."/>
            <person name="Kano S."/>
            <person name="Kobayashi K."/>
            <person name="Kobayashi M."/>
            <person name="Lee B.I."/>
            <person name="Makabe K.W."/>
            <person name="Manohar C."/>
            <person name="Matassi G."/>
            <person name="Medina M."/>
            <person name="Mochizuki Y."/>
            <person name="Mount S."/>
            <person name="Morishita T."/>
            <person name="Miura S."/>
            <person name="Nakayama A."/>
            <person name="Nishizaka S."/>
            <person name="Nomoto H."/>
            <person name="Ohta F."/>
            <person name="Oishi K."/>
            <person name="Rigoutsos I."/>
            <person name="Sano M."/>
            <person name="Sasaki A."/>
            <person name="Sasakura Y."/>
            <person name="Shoguchi E."/>
            <person name="Shin-i T."/>
            <person name="Spagnuolo A."/>
            <person name="Stainier D."/>
            <person name="Suzuki M.M."/>
            <person name="Tassy O."/>
            <person name="Takatori N."/>
            <person name="Tokuoka M."/>
            <person name="Yagi K."/>
            <person name="Yoshizaki F."/>
            <person name="Wada S."/>
            <person name="Zhang C."/>
            <person name="Hyatt P.D."/>
            <person name="Larimer F."/>
            <person name="Detter C."/>
            <person name="Doggett N."/>
            <person name="Glavina T."/>
            <person name="Hawkins T."/>
            <person name="Richardson P."/>
            <person name="Lucas S."/>
            <person name="Kohara Y."/>
            <person name="Levine M."/>
            <person name="Satoh N."/>
            <person name="Rokhsar D.S."/>
        </authorList>
    </citation>
    <scope>NUCLEOTIDE SEQUENCE [LARGE SCALE GENOMIC DNA]</scope>
</reference>
<evidence type="ECO:0000313" key="2">
    <source>
        <dbReference type="Ensembl" id="ENSCINP00000027687.2"/>
    </source>
</evidence>
<dbReference type="PANTHER" id="PTHR19321">
    <property type="entry name" value="PROTEIN REGULATOR OF CYTOKINESIS 1 PRC1-RELATED"/>
    <property type="match status" value="1"/>
</dbReference>
<feature type="coiled-coil region" evidence="1">
    <location>
        <begin position="63"/>
        <end position="131"/>
    </location>
</feature>
<reference evidence="2" key="2">
    <citation type="submission" date="2025-08" db="UniProtKB">
        <authorList>
            <consortium name="Ensembl"/>
        </authorList>
    </citation>
    <scope>IDENTIFICATION</scope>
</reference>
<organism evidence="2 3">
    <name type="scientific">Ciona intestinalis</name>
    <name type="common">Transparent sea squirt</name>
    <name type="synonym">Ascidia intestinalis</name>
    <dbReference type="NCBI Taxonomy" id="7719"/>
    <lineage>
        <taxon>Eukaryota</taxon>
        <taxon>Metazoa</taxon>
        <taxon>Chordata</taxon>
        <taxon>Tunicata</taxon>
        <taxon>Ascidiacea</taxon>
        <taxon>Phlebobranchia</taxon>
        <taxon>Cionidae</taxon>
        <taxon>Ciona</taxon>
    </lineage>
</organism>
<dbReference type="Ensembl" id="ENSCINT00000027933.2">
    <property type="protein sequence ID" value="ENSCINP00000027687.2"/>
    <property type="gene ID" value="ENSCING00000015739.2"/>
</dbReference>
<name>F6VW31_CIOIN</name>
<dbReference type="GeneTree" id="ENSGT00940000165395"/>
<proteinExistence type="predicted"/>
<evidence type="ECO:0000313" key="3">
    <source>
        <dbReference type="Proteomes" id="UP000008144"/>
    </source>
</evidence>
<dbReference type="InParanoid" id="F6VW31"/>
<dbReference type="STRING" id="7719.ENSCINP00000027687"/>
<dbReference type="GO" id="GO:0000226">
    <property type="term" value="P:microtubule cytoskeleton organization"/>
    <property type="evidence" value="ECO:0007669"/>
    <property type="project" value="InterPro"/>
</dbReference>
<dbReference type="InterPro" id="IPR007145">
    <property type="entry name" value="MAP65_Ase1_PRC1"/>
</dbReference>
<accession>F6VW31</accession>
<dbReference type="Pfam" id="PF03999">
    <property type="entry name" value="MAP65_ASE1"/>
    <property type="match status" value="1"/>
</dbReference>
<dbReference type="OMA" id="ERRLCTH"/>
<dbReference type="GO" id="GO:0008017">
    <property type="term" value="F:microtubule binding"/>
    <property type="evidence" value="ECO:0007669"/>
    <property type="project" value="InterPro"/>
</dbReference>
<dbReference type="HOGENOM" id="CLU_835594_0_0_1"/>
<dbReference type="Proteomes" id="UP000008144">
    <property type="component" value="Unassembled WGS sequence"/>
</dbReference>